<evidence type="ECO:0000313" key="2">
    <source>
        <dbReference type="EMBL" id="QHB51963.1"/>
    </source>
</evidence>
<feature type="transmembrane region" description="Helical" evidence="1">
    <location>
        <begin position="186"/>
        <end position="209"/>
    </location>
</feature>
<reference evidence="2 3" key="1">
    <citation type="submission" date="2019-12" db="EMBL/GenBank/DDBJ databases">
        <title>Lactobacillus hilgardii FLUB.</title>
        <authorList>
            <person name="Gustaw K."/>
        </authorList>
    </citation>
    <scope>NUCLEOTIDE SEQUENCE [LARGE SCALE GENOMIC DNA]</scope>
    <source>
        <strain evidence="2 3">FLUB</strain>
    </source>
</reference>
<dbReference type="Proteomes" id="UP000465035">
    <property type="component" value="Chromosome"/>
</dbReference>
<keyword evidence="1" id="KW-0812">Transmembrane</keyword>
<name>A0A6P1EB38_LENHI</name>
<dbReference type="RefSeq" id="WP_003553757.1">
    <property type="nucleotide sequence ID" value="NZ_CABKOL010000102.1"/>
</dbReference>
<dbReference type="GeneID" id="69058119"/>
<dbReference type="Pfam" id="PF07314">
    <property type="entry name" value="Lit"/>
    <property type="match status" value="1"/>
</dbReference>
<organism evidence="2 3">
    <name type="scientific">Lentilactobacillus hilgardii</name>
    <name type="common">Lactobacillus hilgardii</name>
    <dbReference type="NCBI Taxonomy" id="1588"/>
    <lineage>
        <taxon>Bacteria</taxon>
        <taxon>Bacillati</taxon>
        <taxon>Bacillota</taxon>
        <taxon>Bacilli</taxon>
        <taxon>Lactobacillales</taxon>
        <taxon>Lactobacillaceae</taxon>
        <taxon>Lentilactobacillus</taxon>
    </lineage>
</organism>
<dbReference type="NCBIfam" id="TIGR01906">
    <property type="entry name" value="integ_TIGR01906"/>
    <property type="match status" value="1"/>
</dbReference>
<proteinExistence type="predicted"/>
<protein>
    <submittedName>
        <fullName evidence="2">TIGR01906 family membrane protein</fullName>
    </submittedName>
</protein>
<dbReference type="InterPro" id="IPR010178">
    <property type="entry name" value="Lit"/>
</dbReference>
<keyword evidence="1" id="KW-1133">Transmembrane helix</keyword>
<feature type="transmembrane region" description="Helical" evidence="1">
    <location>
        <begin position="138"/>
        <end position="159"/>
    </location>
</feature>
<gene>
    <name evidence="2" type="ORF">GQR93_07075</name>
</gene>
<feature type="transmembrane region" description="Helical" evidence="1">
    <location>
        <begin position="16"/>
        <end position="39"/>
    </location>
</feature>
<dbReference type="AlphaFoldDB" id="A0A6P1EB38"/>
<evidence type="ECO:0000256" key="1">
    <source>
        <dbReference type="SAM" id="Phobius"/>
    </source>
</evidence>
<keyword evidence="1" id="KW-0472">Membrane</keyword>
<accession>A0A6P1EB38</accession>
<evidence type="ECO:0000313" key="3">
    <source>
        <dbReference type="Proteomes" id="UP000465035"/>
    </source>
</evidence>
<sequence>MNGGLSLKLTMQQIGYALIILLGCLSFAIFLTINSVWLFDLNIHALHLSAATGMSAERMHEEYLRMINYIQNPLTNSLNFKYFISSPNGLQHFKDVRHLVIFNNVMAVIFVPVSFVLVRRLNKKSLTWMLLTPIKTVVIFSLVIVSIMIVNFEQVFIYFHELLFRNSDWIFDPDLDPVINMLPDTFFFECFTLFFIVFLALHLWLYILAKKSLRSDPPLKSTRSGKQ</sequence>
<feature type="transmembrane region" description="Helical" evidence="1">
    <location>
        <begin position="99"/>
        <end position="118"/>
    </location>
</feature>
<dbReference type="EMBL" id="CP047121">
    <property type="protein sequence ID" value="QHB51963.1"/>
    <property type="molecule type" value="Genomic_DNA"/>
</dbReference>